<dbReference type="AlphaFoldDB" id="A0A7Y5AS23"/>
<keyword evidence="3" id="KW-1185">Reference proteome</keyword>
<dbReference type="GO" id="GO:0016740">
    <property type="term" value="F:transferase activity"/>
    <property type="evidence" value="ECO:0007669"/>
    <property type="project" value="UniProtKB-KW"/>
</dbReference>
<evidence type="ECO:0000313" key="2">
    <source>
        <dbReference type="EMBL" id="NRQ43496.1"/>
    </source>
</evidence>
<feature type="domain" description="Spore protein YkvP/CgeB glycosyl transferase-like" evidence="1">
    <location>
        <begin position="186"/>
        <end position="317"/>
    </location>
</feature>
<dbReference type="Proteomes" id="UP000523161">
    <property type="component" value="Unassembled WGS sequence"/>
</dbReference>
<proteinExistence type="predicted"/>
<dbReference type="EMBL" id="JABSOD010000013">
    <property type="protein sequence ID" value="NRQ43496.1"/>
    <property type="molecule type" value="Genomic_DNA"/>
</dbReference>
<dbReference type="SUPFAM" id="SSF53756">
    <property type="entry name" value="UDP-Glycosyltransferase/glycogen phosphorylase"/>
    <property type="match status" value="1"/>
</dbReference>
<dbReference type="Pfam" id="PF13524">
    <property type="entry name" value="Glyco_trans_1_2"/>
    <property type="match status" value="1"/>
</dbReference>
<organism evidence="2 3">
    <name type="scientific">Rheinheimera lutimaris</name>
    <dbReference type="NCBI Taxonomy" id="2740584"/>
    <lineage>
        <taxon>Bacteria</taxon>
        <taxon>Pseudomonadati</taxon>
        <taxon>Pseudomonadota</taxon>
        <taxon>Gammaproteobacteria</taxon>
        <taxon>Chromatiales</taxon>
        <taxon>Chromatiaceae</taxon>
        <taxon>Rheinheimera</taxon>
    </lineage>
</organism>
<evidence type="ECO:0000259" key="1">
    <source>
        <dbReference type="Pfam" id="PF13524"/>
    </source>
</evidence>
<comment type="caution">
    <text evidence="2">The sequence shown here is derived from an EMBL/GenBank/DDBJ whole genome shotgun (WGS) entry which is preliminary data.</text>
</comment>
<gene>
    <name evidence="2" type="ORF">HRH59_13155</name>
</gene>
<name>A0A7Y5AS23_9GAMM</name>
<dbReference type="InterPro" id="IPR055259">
    <property type="entry name" value="YkvP/CgeB_Glyco_trans-like"/>
</dbReference>
<reference evidence="2 3" key="1">
    <citation type="submission" date="2020-06" db="EMBL/GenBank/DDBJ databases">
        <title>Rheinheimera sp. nov., a marine bacterium isolated from coastal.</title>
        <authorList>
            <person name="Yu Q."/>
            <person name="Qi Y."/>
            <person name="Pu J."/>
        </authorList>
    </citation>
    <scope>NUCLEOTIDE SEQUENCE [LARGE SCALE GENOMIC DNA]</scope>
    <source>
        <strain evidence="2 3">YQF-2</strain>
    </source>
</reference>
<dbReference type="RefSeq" id="WP_173501736.1">
    <property type="nucleotide sequence ID" value="NZ_JABSOD010000013.1"/>
</dbReference>
<keyword evidence="2" id="KW-0808">Transferase</keyword>
<accession>A0A7Y5AS23</accession>
<sequence length="339" mass="38356">MKILGYGIYQDHALGGDILLAKGLRSNGCTVDTYDFKQQVKQHGQVAADNALLSIAGNYDLLLIGKGERLNPKLAERLAAQRPLALWYGDIRNEVPGYLTAILPFVDYFFMTSGGETLKQYHRLGVKNVSAYLFNPFDPDLISSDAVTEKSLDVLFTGTGYRFAGDERKASLDYLKQRSDVTFFGGAEKFTAAKFSLWQKLKKELSRLNKRRKVRGEDYFDVIQRAKIGIGVNAVHHINKYTSDRLTHYTGFGTFFLAHEFDGLRELFTADEVVSFNTIEQLDSLITHYLHNPAEREAIAKNAQQKVLQHYNCQNITGMMLDIMNRGSSDRFPWIDIVS</sequence>
<protein>
    <submittedName>
        <fullName evidence="2">Glycosyltransferase</fullName>
    </submittedName>
</protein>
<evidence type="ECO:0000313" key="3">
    <source>
        <dbReference type="Proteomes" id="UP000523161"/>
    </source>
</evidence>